<keyword evidence="6" id="KW-0238">DNA-binding</keyword>
<evidence type="ECO:0000256" key="4">
    <source>
        <dbReference type="ARBA" id="ARBA00022691"/>
    </source>
</evidence>
<name>A0A9X4LE93_9BURK</name>
<evidence type="ECO:0000259" key="8">
    <source>
        <dbReference type="Pfam" id="PF07669"/>
    </source>
</evidence>
<dbReference type="Gene3D" id="3.40.50.150">
    <property type="entry name" value="Vaccinia Virus protein VP39"/>
    <property type="match status" value="1"/>
</dbReference>
<dbReference type="InterPro" id="IPR002052">
    <property type="entry name" value="DNA_methylase_N6_adenine_CS"/>
</dbReference>
<dbReference type="Pfam" id="PF07669">
    <property type="entry name" value="Eco57I"/>
    <property type="match status" value="1"/>
</dbReference>
<dbReference type="CDD" id="cd02440">
    <property type="entry name" value="AdoMet_MTases"/>
    <property type="match status" value="1"/>
</dbReference>
<dbReference type="InterPro" id="IPR050953">
    <property type="entry name" value="N4_N6_ade-DNA_methylase"/>
</dbReference>
<evidence type="ECO:0000313" key="11">
    <source>
        <dbReference type="Proteomes" id="UP001152766"/>
    </source>
</evidence>
<dbReference type="InterPro" id="IPR029063">
    <property type="entry name" value="SAM-dependent_MTases_sf"/>
</dbReference>
<gene>
    <name evidence="10" type="ORF">EXJ73_03375</name>
</gene>
<feature type="domain" description="Type II methyltransferase M.TaqI-like" evidence="8">
    <location>
        <begin position="140"/>
        <end position="235"/>
    </location>
</feature>
<evidence type="ECO:0000256" key="7">
    <source>
        <dbReference type="ARBA" id="ARBA00047942"/>
    </source>
</evidence>
<sequence length="561" mass="62509">MCQVTDAVRELAHGAGADERGAIFTRPEVVEFILDLVGYIPSAALYKKSLLEPSFGSGEFLLAAISRLLSSTAAARKRGVEAPALDGCIRAVELHASSFTQTRGQVLRLLDSHGFEAAEAERLAGHWLAHGDFLLAPLPESFDFVVGNPPYVRQELIPAALLREYRRRYATLYDRADLYIPFIERGLRLLKPGGKLSFICADRWMKNRYGGPLRALVASDFHLQAYVDMFDTPAFHSEVVAYPAITMIERSSPGPTLVAARPKIEGPYLRELAKALRGQAKALPESVHRLDGVANGDEPWVLQFSDATSLVRRIEQAFPALEEAGCKVGIGVATGADKAYVAKFEELDIEPSRKLPLAMTRDIISGHVEWRGYGVVNPFTDEGPLVDLREYPKLAAHLEAHRSAIASRHVAKKDEKRWYRTIDRITPSLARRPKLLIPDIKGDAQVVYEEGLLYPHHNLYYVVSDDWDLRALQAVLLSSLTRLFIATYSTKMRGGFLRFQAQYLRRIRLPLWADVPRDLRTRLAKAARALDLAACDATTFELYGLTEEEQLIAKGMTTNGS</sequence>
<dbReference type="GO" id="GO:0003677">
    <property type="term" value="F:DNA binding"/>
    <property type="evidence" value="ECO:0007669"/>
    <property type="project" value="UniProtKB-KW"/>
</dbReference>
<evidence type="ECO:0000256" key="3">
    <source>
        <dbReference type="ARBA" id="ARBA00022679"/>
    </source>
</evidence>
<dbReference type="InterPro" id="IPR011639">
    <property type="entry name" value="MethylTrfase_TaqI-like_dom"/>
</dbReference>
<comment type="caution">
    <text evidence="10">The sequence shown here is derived from an EMBL/GenBank/DDBJ whole genome shotgun (WGS) entry which is preliminary data.</text>
</comment>
<dbReference type="Pfam" id="PF12950">
    <property type="entry name" value="TaqI_C"/>
    <property type="match status" value="1"/>
</dbReference>
<evidence type="ECO:0000256" key="6">
    <source>
        <dbReference type="ARBA" id="ARBA00023125"/>
    </source>
</evidence>
<dbReference type="PRINTS" id="PR00507">
    <property type="entry name" value="N12N6MTFRASE"/>
</dbReference>
<dbReference type="Proteomes" id="UP001152766">
    <property type="component" value="Unassembled WGS sequence"/>
</dbReference>
<keyword evidence="11" id="KW-1185">Reference proteome</keyword>
<reference evidence="10" key="1">
    <citation type="submission" date="2019-02" db="EMBL/GenBank/DDBJ databases">
        <title>Draft genome of the type strain Pelomonas aquatica CCUG 52575T.</title>
        <authorList>
            <person name="Gomila M."/>
            <person name="Lalucat J."/>
        </authorList>
    </citation>
    <scope>NUCLEOTIDE SEQUENCE</scope>
    <source>
        <strain evidence="10">CCUG 52575</strain>
    </source>
</reference>
<evidence type="ECO:0000313" key="10">
    <source>
        <dbReference type="EMBL" id="MDG0861514.1"/>
    </source>
</evidence>
<dbReference type="GO" id="GO:0009007">
    <property type="term" value="F:site-specific DNA-methyltransferase (adenine-specific) activity"/>
    <property type="evidence" value="ECO:0007669"/>
    <property type="project" value="UniProtKB-EC"/>
</dbReference>
<dbReference type="EC" id="2.1.1.72" evidence="1"/>
<dbReference type="GO" id="GO:0009307">
    <property type="term" value="P:DNA restriction-modification system"/>
    <property type="evidence" value="ECO:0007669"/>
    <property type="project" value="UniProtKB-KW"/>
</dbReference>
<keyword evidence="2 10" id="KW-0489">Methyltransferase</keyword>
<evidence type="ECO:0000259" key="9">
    <source>
        <dbReference type="Pfam" id="PF12950"/>
    </source>
</evidence>
<proteinExistence type="predicted"/>
<keyword evidence="5" id="KW-0680">Restriction system</keyword>
<feature type="domain" description="TaqI-like C-terminal specificity" evidence="9">
    <location>
        <begin position="408"/>
        <end position="507"/>
    </location>
</feature>
<dbReference type="EMBL" id="SGUG01000004">
    <property type="protein sequence ID" value="MDG0861514.1"/>
    <property type="molecule type" value="Genomic_DNA"/>
</dbReference>
<dbReference type="PANTHER" id="PTHR33841">
    <property type="entry name" value="DNA METHYLTRANSFERASE YEEA-RELATED"/>
    <property type="match status" value="1"/>
</dbReference>
<dbReference type="GO" id="GO:0032259">
    <property type="term" value="P:methylation"/>
    <property type="evidence" value="ECO:0007669"/>
    <property type="project" value="UniProtKB-KW"/>
</dbReference>
<evidence type="ECO:0000256" key="2">
    <source>
        <dbReference type="ARBA" id="ARBA00022603"/>
    </source>
</evidence>
<evidence type="ECO:0000256" key="5">
    <source>
        <dbReference type="ARBA" id="ARBA00022747"/>
    </source>
</evidence>
<organism evidence="10 11">
    <name type="scientific">Pelomonas aquatica</name>
    <dbReference type="NCBI Taxonomy" id="431058"/>
    <lineage>
        <taxon>Bacteria</taxon>
        <taxon>Pseudomonadati</taxon>
        <taxon>Pseudomonadota</taxon>
        <taxon>Betaproteobacteria</taxon>
        <taxon>Burkholderiales</taxon>
        <taxon>Sphaerotilaceae</taxon>
        <taxon>Roseateles</taxon>
    </lineage>
</organism>
<accession>A0A9X4LE93</accession>
<dbReference type="AlphaFoldDB" id="A0A9X4LE93"/>
<protein>
    <recommendedName>
        <fullName evidence="1">site-specific DNA-methyltransferase (adenine-specific)</fullName>
        <ecNumber evidence="1">2.1.1.72</ecNumber>
    </recommendedName>
</protein>
<dbReference type="PANTHER" id="PTHR33841:SF1">
    <property type="entry name" value="DNA METHYLTRANSFERASE A"/>
    <property type="match status" value="1"/>
</dbReference>
<dbReference type="PROSITE" id="PS00092">
    <property type="entry name" value="N6_MTASE"/>
    <property type="match status" value="1"/>
</dbReference>
<comment type="catalytic activity">
    <reaction evidence="7">
        <text>a 2'-deoxyadenosine in DNA + S-adenosyl-L-methionine = an N(6)-methyl-2'-deoxyadenosine in DNA + S-adenosyl-L-homocysteine + H(+)</text>
        <dbReference type="Rhea" id="RHEA:15197"/>
        <dbReference type="Rhea" id="RHEA-COMP:12418"/>
        <dbReference type="Rhea" id="RHEA-COMP:12419"/>
        <dbReference type="ChEBI" id="CHEBI:15378"/>
        <dbReference type="ChEBI" id="CHEBI:57856"/>
        <dbReference type="ChEBI" id="CHEBI:59789"/>
        <dbReference type="ChEBI" id="CHEBI:90615"/>
        <dbReference type="ChEBI" id="CHEBI:90616"/>
        <dbReference type="EC" id="2.1.1.72"/>
    </reaction>
</comment>
<evidence type="ECO:0000256" key="1">
    <source>
        <dbReference type="ARBA" id="ARBA00011900"/>
    </source>
</evidence>
<dbReference type="InterPro" id="IPR025931">
    <property type="entry name" value="TaqI_C"/>
</dbReference>
<dbReference type="SUPFAM" id="SSF53335">
    <property type="entry name" value="S-adenosyl-L-methionine-dependent methyltransferases"/>
    <property type="match status" value="1"/>
</dbReference>
<keyword evidence="4" id="KW-0949">S-adenosyl-L-methionine</keyword>
<keyword evidence="3" id="KW-0808">Transferase</keyword>